<dbReference type="AlphaFoldDB" id="E0NU61"/>
<dbReference type="BioCyc" id="PMAR862515-HMP:GMOO-1739-MONOMER"/>
<name>E0NU61_9BACT</name>
<dbReference type="STRING" id="862515.HMPREF0658_1714"/>
<sequence length="41" mass="4711">MTEQDFFRRQTDIPGRHMAQMSSVSACHGQTETANKQKHYG</sequence>
<comment type="caution">
    <text evidence="2">The sequence shown here is derived from an EMBL/GenBank/DDBJ whole genome shotgun (WGS) entry which is preliminary data.</text>
</comment>
<organism evidence="2 3">
    <name type="scientific">Hoylesella marshii DSM 16973 = JCM 13450</name>
    <dbReference type="NCBI Taxonomy" id="862515"/>
    <lineage>
        <taxon>Bacteria</taxon>
        <taxon>Pseudomonadati</taxon>
        <taxon>Bacteroidota</taxon>
        <taxon>Bacteroidia</taxon>
        <taxon>Bacteroidales</taxon>
        <taxon>Prevotellaceae</taxon>
        <taxon>Hoylesella</taxon>
    </lineage>
</organism>
<feature type="region of interest" description="Disordered" evidence="1">
    <location>
        <begin position="1"/>
        <end position="41"/>
    </location>
</feature>
<keyword evidence="3" id="KW-1185">Reference proteome</keyword>
<dbReference type="Proteomes" id="UP000004394">
    <property type="component" value="Unassembled WGS sequence"/>
</dbReference>
<gene>
    <name evidence="2" type="ORF">HMPREF0658_1714</name>
</gene>
<dbReference type="HOGENOM" id="CLU_3274550_0_0_10"/>
<evidence type="ECO:0000256" key="1">
    <source>
        <dbReference type="SAM" id="MobiDB-lite"/>
    </source>
</evidence>
<dbReference type="EMBL" id="AEEI01000051">
    <property type="protein sequence ID" value="EFM01328.1"/>
    <property type="molecule type" value="Genomic_DNA"/>
</dbReference>
<proteinExistence type="predicted"/>
<evidence type="ECO:0000313" key="2">
    <source>
        <dbReference type="EMBL" id="EFM01328.1"/>
    </source>
</evidence>
<evidence type="ECO:0000313" key="3">
    <source>
        <dbReference type="Proteomes" id="UP000004394"/>
    </source>
</evidence>
<protein>
    <submittedName>
        <fullName evidence="2">Uncharacterized protein</fullName>
    </submittedName>
</protein>
<accession>E0NU61</accession>
<reference evidence="2" key="1">
    <citation type="submission" date="2010-07" db="EMBL/GenBank/DDBJ databases">
        <authorList>
            <person name="Muzny D."/>
            <person name="Qin X."/>
            <person name="Deng J."/>
            <person name="Jiang H."/>
            <person name="Liu Y."/>
            <person name="Qu J."/>
            <person name="Song X.-Z."/>
            <person name="Zhang L."/>
            <person name="Thornton R."/>
            <person name="Coyle M."/>
            <person name="Francisco L."/>
            <person name="Jackson L."/>
            <person name="Javaid M."/>
            <person name="Korchina V."/>
            <person name="Kovar C."/>
            <person name="Mata R."/>
            <person name="Mathew T."/>
            <person name="Ngo R."/>
            <person name="Nguyen L."/>
            <person name="Nguyen N."/>
            <person name="Okwuonu G."/>
            <person name="Ongeri F."/>
            <person name="Pham C."/>
            <person name="Simmons D."/>
            <person name="Wilczek-Boney K."/>
            <person name="Hale W."/>
            <person name="Jakkamsetti A."/>
            <person name="Pham P."/>
            <person name="Ruth R."/>
            <person name="San Lucas F."/>
            <person name="Warren J."/>
            <person name="Zhang J."/>
            <person name="Zhao Z."/>
            <person name="Zhou C."/>
            <person name="Zhu D."/>
            <person name="Lee S."/>
            <person name="Bess C."/>
            <person name="Blankenburg K."/>
            <person name="Forbes L."/>
            <person name="Fu Q."/>
            <person name="Gubbala S."/>
            <person name="Hirani K."/>
            <person name="Jayaseelan J.C."/>
            <person name="Lara F."/>
            <person name="Munidasa M."/>
            <person name="Palculict T."/>
            <person name="Patil S."/>
            <person name="Pu L.-L."/>
            <person name="Saada N."/>
            <person name="Tang L."/>
            <person name="Weissenberger G."/>
            <person name="Zhu Y."/>
            <person name="Hemphill L."/>
            <person name="Shang Y."/>
            <person name="Youmans B."/>
            <person name="Ayvaz T."/>
            <person name="Ross M."/>
            <person name="Santibanez J."/>
            <person name="Aqrawi P."/>
            <person name="Gross S."/>
            <person name="Joshi V."/>
            <person name="Fowler G."/>
            <person name="Nazareth L."/>
            <person name="Reid J."/>
            <person name="Worley K."/>
            <person name="Petrosino J."/>
            <person name="Highlander S."/>
            <person name="Gibbs R."/>
        </authorList>
    </citation>
    <scope>NUCLEOTIDE SEQUENCE [LARGE SCALE GENOMIC DNA]</scope>
    <source>
        <strain evidence="2">DSM 16973</strain>
    </source>
</reference>
<feature type="compositionally biased region" description="Polar residues" evidence="1">
    <location>
        <begin position="20"/>
        <end position="34"/>
    </location>
</feature>
<feature type="compositionally biased region" description="Basic and acidic residues" evidence="1">
    <location>
        <begin position="1"/>
        <end position="15"/>
    </location>
</feature>